<organism evidence="4 5">
    <name type="scientific">Roseisalinus antarcticus</name>
    <dbReference type="NCBI Taxonomy" id="254357"/>
    <lineage>
        <taxon>Bacteria</taxon>
        <taxon>Pseudomonadati</taxon>
        <taxon>Pseudomonadota</taxon>
        <taxon>Alphaproteobacteria</taxon>
        <taxon>Rhodobacterales</taxon>
        <taxon>Roseobacteraceae</taxon>
        <taxon>Roseisalinus</taxon>
    </lineage>
</organism>
<dbReference type="CDD" id="cd01448">
    <property type="entry name" value="TST_Repeat_1"/>
    <property type="match status" value="1"/>
</dbReference>
<dbReference type="InterPro" id="IPR036873">
    <property type="entry name" value="Rhodanese-like_dom_sf"/>
</dbReference>
<dbReference type="Gene3D" id="3.40.250.10">
    <property type="entry name" value="Rhodanese-like domain"/>
    <property type="match status" value="2"/>
</dbReference>
<proteinExistence type="predicted"/>
<reference evidence="4 5" key="1">
    <citation type="submission" date="2017-03" db="EMBL/GenBank/DDBJ databases">
        <authorList>
            <person name="Afonso C.L."/>
            <person name="Miller P.J."/>
            <person name="Scott M.A."/>
            <person name="Spackman E."/>
            <person name="Goraichik I."/>
            <person name="Dimitrov K.M."/>
            <person name="Suarez D.L."/>
            <person name="Swayne D.E."/>
        </authorList>
    </citation>
    <scope>NUCLEOTIDE SEQUENCE [LARGE SCALE GENOMIC DNA]</scope>
    <source>
        <strain evidence="4 5">CECT 7023</strain>
    </source>
</reference>
<dbReference type="Pfam" id="PF00581">
    <property type="entry name" value="Rhodanese"/>
    <property type="match status" value="2"/>
</dbReference>
<dbReference type="GO" id="GO:0016784">
    <property type="term" value="F:3-mercaptopyruvate sulfurtransferase activity"/>
    <property type="evidence" value="ECO:0007669"/>
    <property type="project" value="UniProtKB-EC"/>
</dbReference>
<keyword evidence="4" id="KW-0670">Pyruvate</keyword>
<dbReference type="PROSITE" id="PS50206">
    <property type="entry name" value="RHODANESE_3"/>
    <property type="match status" value="2"/>
</dbReference>
<accession>A0A1Y5TUY2</accession>
<dbReference type="Proteomes" id="UP000193900">
    <property type="component" value="Unassembled WGS sequence"/>
</dbReference>
<keyword evidence="2" id="KW-0677">Repeat</keyword>
<dbReference type="InterPro" id="IPR001763">
    <property type="entry name" value="Rhodanese-like_dom"/>
</dbReference>
<dbReference type="OrthoDB" id="9781034at2"/>
<dbReference type="EC" id="2.8.1.2" evidence="4"/>
<dbReference type="InterPro" id="IPR001307">
    <property type="entry name" value="Thiosulphate_STrfase_CS"/>
</dbReference>
<dbReference type="SUPFAM" id="SSF52821">
    <property type="entry name" value="Rhodanese/Cell cycle control phosphatase"/>
    <property type="match status" value="2"/>
</dbReference>
<keyword evidence="5" id="KW-1185">Reference proteome</keyword>
<evidence type="ECO:0000313" key="5">
    <source>
        <dbReference type="Proteomes" id="UP000193900"/>
    </source>
</evidence>
<dbReference type="EMBL" id="FWFZ01000028">
    <property type="protein sequence ID" value="SLN73672.1"/>
    <property type="molecule type" value="Genomic_DNA"/>
</dbReference>
<dbReference type="CDD" id="cd01449">
    <property type="entry name" value="TST_Repeat_2"/>
    <property type="match status" value="1"/>
</dbReference>
<evidence type="ECO:0000259" key="3">
    <source>
        <dbReference type="PROSITE" id="PS50206"/>
    </source>
</evidence>
<evidence type="ECO:0000256" key="1">
    <source>
        <dbReference type="ARBA" id="ARBA00022679"/>
    </source>
</evidence>
<dbReference type="RefSeq" id="WP_085880480.1">
    <property type="nucleotide sequence ID" value="NZ_FWFZ01000028.1"/>
</dbReference>
<keyword evidence="1 4" id="KW-0808">Transferase</keyword>
<name>A0A1Y5TUY2_9RHOB</name>
<evidence type="ECO:0000313" key="4">
    <source>
        <dbReference type="EMBL" id="SLN73672.1"/>
    </source>
</evidence>
<dbReference type="PROSITE" id="PS00380">
    <property type="entry name" value="RHODANESE_1"/>
    <property type="match status" value="1"/>
</dbReference>
<dbReference type="PANTHER" id="PTHR11364:SF27">
    <property type="entry name" value="SULFURTRANSFERASE"/>
    <property type="match status" value="1"/>
</dbReference>
<protein>
    <submittedName>
        <fullName evidence="4">3-mercaptopyruvate sulfurtransferase</fullName>
        <ecNumber evidence="4">2.8.1.2</ecNumber>
    </submittedName>
</protein>
<evidence type="ECO:0000256" key="2">
    <source>
        <dbReference type="ARBA" id="ARBA00022737"/>
    </source>
</evidence>
<dbReference type="AlphaFoldDB" id="A0A1Y5TUY2"/>
<dbReference type="GO" id="GO:0004792">
    <property type="term" value="F:thiosulfate-cyanide sulfurtransferase activity"/>
    <property type="evidence" value="ECO:0007669"/>
    <property type="project" value="InterPro"/>
</dbReference>
<gene>
    <name evidence="4" type="primary">sseA_2</name>
    <name evidence="4" type="ORF">ROA7023_03718</name>
</gene>
<dbReference type="InterPro" id="IPR045078">
    <property type="entry name" value="TST/MPST-like"/>
</dbReference>
<dbReference type="PANTHER" id="PTHR11364">
    <property type="entry name" value="THIOSULFATE SULFERTANSFERASE"/>
    <property type="match status" value="1"/>
</dbReference>
<feature type="domain" description="Rhodanese" evidence="3">
    <location>
        <begin position="165"/>
        <end position="281"/>
    </location>
</feature>
<feature type="domain" description="Rhodanese" evidence="3">
    <location>
        <begin position="19"/>
        <end position="134"/>
    </location>
</feature>
<dbReference type="SMART" id="SM00450">
    <property type="entry name" value="RHOD"/>
    <property type="match status" value="2"/>
</dbReference>
<sequence>MTDWLIETDDLATLLETEPDADRVVLDCSWYLPETGKHAIEDFRAGHIPGARFIDLADISDPESDYVNMMPSPERFADAVGAAGIGNGTEVIVYDAGYVSARLWWMFRTFGHNRVRILNGGYRKWVAEGRPLEDGPARDVPRQDFVAGPVEGRVASIETLRDVTANGGAAIIDARTAAKFDGLEGSGYPGVASGYMPGAINTPWQLFFRPAPDHRFVSADEARRIFEDRGVDMSGPVITTCGSGVTASILGFMLEQVGHADWTLYDGSWHEWGQQPDTPKLVKGDT</sequence>